<evidence type="ECO:0000313" key="2">
    <source>
        <dbReference type="EMBL" id="TVY35066.1"/>
    </source>
</evidence>
<accession>A0A8H8U5R1</accession>
<sequence>MQFSLLPISLFLSVAAAATSTSSAAPATSSVCAAQDVLNQCLLTGQGYLDACSTTDYACLCAKSNDLLTCYFQCPNDPGRSAAQSTKTTNCNNAILYGQTSSAVSKAVSTASASASATGASVTGDSDAVKTATGTASGATSSASGKANSAGNMVIGAGSVLLGLAGVIAAVL</sequence>
<dbReference type="AlphaFoldDB" id="A0A8H8U5R1"/>
<feature type="signal peptide" evidence="1">
    <location>
        <begin position="1"/>
        <end position="17"/>
    </location>
</feature>
<dbReference type="Proteomes" id="UP000443090">
    <property type="component" value="Unassembled WGS sequence"/>
</dbReference>
<keyword evidence="1" id="KW-0732">Signal</keyword>
<feature type="chain" id="PRO_5034712886" description="GPI anchored serine-threonine rich protein" evidence="1">
    <location>
        <begin position="18"/>
        <end position="172"/>
    </location>
</feature>
<dbReference type="EMBL" id="QGMI01001042">
    <property type="protein sequence ID" value="TVY35066.1"/>
    <property type="molecule type" value="Genomic_DNA"/>
</dbReference>
<evidence type="ECO:0008006" key="4">
    <source>
        <dbReference type="Google" id="ProtNLM"/>
    </source>
</evidence>
<organism evidence="2 3">
    <name type="scientific">Lachnellula occidentalis</name>
    <dbReference type="NCBI Taxonomy" id="215460"/>
    <lineage>
        <taxon>Eukaryota</taxon>
        <taxon>Fungi</taxon>
        <taxon>Dikarya</taxon>
        <taxon>Ascomycota</taxon>
        <taxon>Pezizomycotina</taxon>
        <taxon>Leotiomycetes</taxon>
        <taxon>Helotiales</taxon>
        <taxon>Lachnaceae</taxon>
        <taxon>Lachnellula</taxon>
    </lineage>
</organism>
<name>A0A8H8U5R1_9HELO</name>
<keyword evidence="3" id="KW-1185">Reference proteome</keyword>
<comment type="caution">
    <text evidence="2">The sequence shown here is derived from an EMBL/GenBank/DDBJ whole genome shotgun (WGS) entry which is preliminary data.</text>
</comment>
<evidence type="ECO:0000313" key="3">
    <source>
        <dbReference type="Proteomes" id="UP000443090"/>
    </source>
</evidence>
<dbReference type="OrthoDB" id="2507140at2759"/>
<gene>
    <name evidence="2" type="ORF">LOCC1_G007191</name>
</gene>
<protein>
    <recommendedName>
        <fullName evidence="4">GPI anchored serine-threonine rich protein</fullName>
    </recommendedName>
</protein>
<evidence type="ECO:0000256" key="1">
    <source>
        <dbReference type="SAM" id="SignalP"/>
    </source>
</evidence>
<proteinExistence type="predicted"/>
<reference evidence="2 3" key="1">
    <citation type="submission" date="2018-05" db="EMBL/GenBank/DDBJ databases">
        <title>Genome sequencing and assembly of the regulated plant pathogen Lachnellula willkommii and related sister species for the development of diagnostic species identification markers.</title>
        <authorList>
            <person name="Giroux E."/>
            <person name="Bilodeau G."/>
        </authorList>
    </citation>
    <scope>NUCLEOTIDE SEQUENCE [LARGE SCALE GENOMIC DNA]</scope>
    <source>
        <strain evidence="2 3">CBS 160.35</strain>
    </source>
</reference>